<evidence type="ECO:0000256" key="6">
    <source>
        <dbReference type="SAM" id="MobiDB-lite"/>
    </source>
</evidence>
<dbReference type="InterPro" id="IPR012413">
    <property type="entry name" value="BA14K"/>
</dbReference>
<reference evidence="9" key="1">
    <citation type="submission" date="2016-08" db="EMBL/GenBank/DDBJ databases">
        <authorList>
            <person name="Merda D."/>
            <person name="Briand M."/>
            <person name="Taghouti G."/>
            <person name="Carrere S."/>
            <person name="Gouzy J."/>
            <person name="Portier P."/>
            <person name="Jacques M.-A."/>
            <person name="Fischer-Le Saux M."/>
        </authorList>
    </citation>
    <scope>NUCLEOTIDE SEQUENCE [LARGE SCALE GENOMIC DNA]</scope>
    <source>
        <strain evidence="9">CFBP1156</strain>
    </source>
</reference>
<comment type="similarity">
    <text evidence="1">Belongs to the BA14k family.</text>
</comment>
<feature type="compositionally biased region" description="Basic and acidic residues" evidence="6">
    <location>
        <begin position="98"/>
        <end position="107"/>
    </location>
</feature>
<feature type="region of interest" description="Disordered" evidence="6">
    <location>
        <begin position="18"/>
        <end position="107"/>
    </location>
</feature>
<proteinExistence type="inferred from homology"/>
<dbReference type="AlphaFoldDB" id="A0A2S7EYL2"/>
<protein>
    <recommendedName>
        <fullName evidence="2">Lectin-like protein BA14k</fullName>
    </recommendedName>
</protein>
<comment type="caution">
    <text evidence="8">The sequence shown here is derived from an EMBL/GenBank/DDBJ whole genome shotgun (WGS) entry which is preliminary data.</text>
</comment>
<evidence type="ECO:0000256" key="2">
    <source>
        <dbReference type="ARBA" id="ARBA00020552"/>
    </source>
</evidence>
<evidence type="ECO:0000256" key="3">
    <source>
        <dbReference type="ARBA" id="ARBA00022475"/>
    </source>
</evidence>
<dbReference type="EMBL" id="MDEG01000005">
    <property type="protein sequence ID" value="PPU98175.1"/>
    <property type="molecule type" value="Genomic_DNA"/>
</dbReference>
<feature type="chain" id="PRO_5015652295" description="Lectin-like protein BA14k" evidence="7">
    <location>
        <begin position="22"/>
        <end position="139"/>
    </location>
</feature>
<evidence type="ECO:0000313" key="9">
    <source>
        <dbReference type="Proteomes" id="UP000238261"/>
    </source>
</evidence>
<keyword evidence="7" id="KW-0732">Signal</keyword>
<evidence type="ECO:0000313" key="8">
    <source>
        <dbReference type="EMBL" id="PPU98175.1"/>
    </source>
</evidence>
<dbReference type="Proteomes" id="UP000238261">
    <property type="component" value="Unassembled WGS sequence"/>
</dbReference>
<dbReference type="Pfam" id="PF07886">
    <property type="entry name" value="BA14K"/>
    <property type="match status" value="1"/>
</dbReference>
<name>A0A2S7EYL2_9XANT</name>
<gene>
    <name evidence="8" type="ORF">XhyaCFBP1156_08180</name>
</gene>
<dbReference type="RefSeq" id="WP_046980405.1">
    <property type="nucleotide sequence ID" value="NZ_CP043476.1"/>
</dbReference>
<dbReference type="GO" id="GO:0030246">
    <property type="term" value="F:carbohydrate binding"/>
    <property type="evidence" value="ECO:0007669"/>
    <property type="project" value="UniProtKB-KW"/>
</dbReference>
<sequence>MNKMLGVVVACALAASLPAVAGADQVQPQNRYDDGPRHDDPPRPDQPNPDRRDEARHDDRHDDRPGDHGDDRRRDDRPDDKRYGRWDPKWGPRPGDPPAHRSRQDDWYRHARACQQRYRSYDARTDTFVHRGRRLRCSL</sequence>
<keyword evidence="3" id="KW-1003">Cell membrane</keyword>
<keyword evidence="3" id="KW-0472">Membrane</keyword>
<organism evidence="8 9">
    <name type="scientific">Xanthomonas hyacinthi</name>
    <dbReference type="NCBI Taxonomy" id="56455"/>
    <lineage>
        <taxon>Bacteria</taxon>
        <taxon>Pseudomonadati</taxon>
        <taxon>Pseudomonadota</taxon>
        <taxon>Gammaproteobacteria</taxon>
        <taxon>Lysobacterales</taxon>
        <taxon>Lysobacteraceae</taxon>
        <taxon>Xanthomonas</taxon>
    </lineage>
</organism>
<accession>A0A2S7EYL2</accession>
<dbReference type="OrthoDB" id="8117189at2"/>
<evidence type="ECO:0000256" key="1">
    <source>
        <dbReference type="ARBA" id="ARBA00010270"/>
    </source>
</evidence>
<keyword evidence="4" id="KW-0430">Lectin</keyword>
<feature type="signal peptide" evidence="7">
    <location>
        <begin position="1"/>
        <end position="21"/>
    </location>
</feature>
<evidence type="ECO:0000256" key="5">
    <source>
        <dbReference type="ARBA" id="ARBA00025321"/>
    </source>
</evidence>
<evidence type="ECO:0000256" key="4">
    <source>
        <dbReference type="ARBA" id="ARBA00022734"/>
    </source>
</evidence>
<feature type="compositionally biased region" description="Basic and acidic residues" evidence="6">
    <location>
        <begin position="31"/>
        <end position="90"/>
    </location>
</feature>
<keyword evidence="9" id="KW-1185">Reference proteome</keyword>
<evidence type="ECO:0000256" key="7">
    <source>
        <dbReference type="SAM" id="SignalP"/>
    </source>
</evidence>
<comment type="function">
    <text evidence="5">Has immunoglobulin-binding and hemagglutination properties, and can bind to mannose. Essential for virulence. May be involved in LPS biosynthesis or polysaccharide transport.</text>
</comment>